<name>A0A024G1V9_9STRA</name>
<dbReference type="Proteomes" id="UP000053237">
    <property type="component" value="Unassembled WGS sequence"/>
</dbReference>
<feature type="region of interest" description="Disordered" evidence="1">
    <location>
        <begin position="253"/>
        <end position="274"/>
    </location>
</feature>
<dbReference type="EMBL" id="CAIX01000011">
    <property type="protein sequence ID" value="CCI40823.1"/>
    <property type="molecule type" value="Genomic_DNA"/>
</dbReference>
<sequence length="274" mass="31889">MSDKEVSDGNEYDEDWEAGSQSYVNDVPASVQSMELTLVNLKLEKDDNELLDGPITLESTDRNEEVPSSSSKCSLRSPRLGSHDGKYYSELLVSIHGKRYGVQSSIFDGPNIASRRVTLYLEKCKKQEAKMQRERDQVWKKSQELRQSIKESYQALGVVGISAKKRLQMYQFRRRRIQRQKEEHATQERNNRWYYQRTRPSHYNAKKEAAKYIQDQRHATHERSVKEQAFVSRIERNQRKLCLKSKRLIENCTTGNSKGSFTSKSAPINHEYTA</sequence>
<organism evidence="2 3">
    <name type="scientific">Albugo candida</name>
    <dbReference type="NCBI Taxonomy" id="65357"/>
    <lineage>
        <taxon>Eukaryota</taxon>
        <taxon>Sar</taxon>
        <taxon>Stramenopiles</taxon>
        <taxon>Oomycota</taxon>
        <taxon>Peronosporomycetes</taxon>
        <taxon>Albuginales</taxon>
        <taxon>Albuginaceae</taxon>
        <taxon>Albugo</taxon>
    </lineage>
</organism>
<accession>A0A024G1V9</accession>
<evidence type="ECO:0000256" key="1">
    <source>
        <dbReference type="SAM" id="MobiDB-lite"/>
    </source>
</evidence>
<comment type="caution">
    <text evidence="2">The sequence shown here is derived from an EMBL/GenBank/DDBJ whole genome shotgun (WGS) entry which is preliminary data.</text>
</comment>
<feature type="compositionally biased region" description="Polar residues" evidence="1">
    <location>
        <begin position="253"/>
        <end position="266"/>
    </location>
</feature>
<dbReference type="AlphaFoldDB" id="A0A024G1V9"/>
<keyword evidence="3" id="KW-1185">Reference proteome</keyword>
<protein>
    <submittedName>
        <fullName evidence="2">Ev660 protein</fullName>
    </submittedName>
</protein>
<reference evidence="2 3" key="1">
    <citation type="submission" date="2012-05" db="EMBL/GenBank/DDBJ databases">
        <title>Recombination and specialization in a pathogen metapopulation.</title>
        <authorList>
            <person name="Gardiner A."/>
            <person name="Kemen E."/>
            <person name="Schultz-Larsen T."/>
            <person name="MacLean D."/>
            <person name="Van Oosterhout C."/>
            <person name="Jones J.D.G."/>
        </authorList>
    </citation>
    <scope>NUCLEOTIDE SEQUENCE [LARGE SCALE GENOMIC DNA]</scope>
    <source>
        <strain evidence="2 3">Ac Nc2</strain>
    </source>
</reference>
<gene>
    <name evidence="2" type="primary">Ev660</name>
    <name evidence="2" type="ORF">BN9_016070</name>
</gene>
<evidence type="ECO:0000313" key="3">
    <source>
        <dbReference type="Proteomes" id="UP000053237"/>
    </source>
</evidence>
<feature type="region of interest" description="Disordered" evidence="1">
    <location>
        <begin position="1"/>
        <end position="24"/>
    </location>
</feature>
<feature type="compositionally biased region" description="Low complexity" evidence="1">
    <location>
        <begin position="67"/>
        <end position="77"/>
    </location>
</feature>
<feature type="compositionally biased region" description="Acidic residues" evidence="1">
    <location>
        <begin position="8"/>
        <end position="17"/>
    </location>
</feature>
<dbReference type="InParanoid" id="A0A024G1V9"/>
<feature type="region of interest" description="Disordered" evidence="1">
    <location>
        <begin position="50"/>
        <end position="77"/>
    </location>
</feature>
<evidence type="ECO:0000313" key="2">
    <source>
        <dbReference type="EMBL" id="CCI40823.1"/>
    </source>
</evidence>
<proteinExistence type="predicted"/>